<comment type="caution">
    <text evidence="12">The sequence shown here is derived from an EMBL/GenBank/DDBJ whole genome shotgun (WGS) entry which is preliminary data.</text>
</comment>
<protein>
    <recommendedName>
        <fullName evidence="4">Molybdopterin synthase catalytic subunit</fullName>
        <ecNumber evidence="3">2.8.1.12</ecNumber>
    </recommendedName>
    <alternativeName>
        <fullName evidence="9">MPT synthase subunit 2</fullName>
    </alternativeName>
    <alternativeName>
        <fullName evidence="7">Molybdenum cofactor biosynthesis protein E</fullName>
    </alternativeName>
    <alternativeName>
        <fullName evidence="8">Molybdopterin-converting factor large subunit</fullName>
    </alternativeName>
    <alternativeName>
        <fullName evidence="10">Molybdopterin-converting factor subunit 2</fullName>
    </alternativeName>
</protein>
<evidence type="ECO:0000256" key="9">
    <source>
        <dbReference type="ARBA" id="ARBA00030781"/>
    </source>
</evidence>
<dbReference type="RefSeq" id="WP_066979654.1">
    <property type="nucleotide sequence ID" value="NZ_LUUI01000084.1"/>
</dbReference>
<evidence type="ECO:0000256" key="3">
    <source>
        <dbReference type="ARBA" id="ARBA00011950"/>
    </source>
</evidence>
<dbReference type="GO" id="GO:0006777">
    <property type="term" value="P:Mo-molybdopterin cofactor biosynthetic process"/>
    <property type="evidence" value="ECO:0007669"/>
    <property type="project" value="UniProtKB-KW"/>
</dbReference>
<evidence type="ECO:0000256" key="4">
    <source>
        <dbReference type="ARBA" id="ARBA00013858"/>
    </source>
</evidence>
<evidence type="ECO:0000256" key="11">
    <source>
        <dbReference type="ARBA" id="ARBA00049878"/>
    </source>
</evidence>
<evidence type="ECO:0000256" key="7">
    <source>
        <dbReference type="ARBA" id="ARBA00029745"/>
    </source>
</evidence>
<comment type="subunit">
    <text evidence="6">Heterotetramer of 2 MoaD subunits and 2 MoaE subunits. Also stable as homodimer. The enzyme changes between these two forms during catalysis.</text>
</comment>
<evidence type="ECO:0000313" key="13">
    <source>
        <dbReference type="Proteomes" id="UP000078476"/>
    </source>
</evidence>
<keyword evidence="5" id="KW-0501">Molybdenum cofactor biosynthesis</keyword>
<dbReference type="InterPro" id="IPR036563">
    <property type="entry name" value="MoaE_sf"/>
</dbReference>
<dbReference type="STRING" id="980561.A1359_05530"/>
<evidence type="ECO:0000256" key="8">
    <source>
        <dbReference type="ARBA" id="ARBA00030407"/>
    </source>
</evidence>
<dbReference type="PANTHER" id="PTHR23404">
    <property type="entry name" value="MOLYBDOPTERIN SYNTHASE RELATED"/>
    <property type="match status" value="1"/>
</dbReference>
<reference evidence="12 13" key="1">
    <citation type="submission" date="2016-03" db="EMBL/GenBank/DDBJ databases">
        <authorList>
            <person name="Ploux O."/>
        </authorList>
    </citation>
    <scope>NUCLEOTIDE SEQUENCE [LARGE SCALE GENOMIC DNA]</scope>
    <source>
        <strain evidence="12 13">R-45370</strain>
    </source>
</reference>
<evidence type="ECO:0000256" key="1">
    <source>
        <dbReference type="ARBA" id="ARBA00005046"/>
    </source>
</evidence>
<dbReference type="Pfam" id="PF02391">
    <property type="entry name" value="MoaE"/>
    <property type="match status" value="1"/>
</dbReference>
<keyword evidence="13" id="KW-1185">Reference proteome</keyword>
<dbReference type="Gene3D" id="3.90.1170.40">
    <property type="entry name" value="Molybdopterin biosynthesis MoaE subunit"/>
    <property type="match status" value="1"/>
</dbReference>
<accession>A0A177NIF7</accession>
<proteinExistence type="inferred from homology"/>
<evidence type="ECO:0000256" key="2">
    <source>
        <dbReference type="ARBA" id="ARBA00005426"/>
    </source>
</evidence>
<name>A0A177NIF7_9GAMM</name>
<sequence length="152" mass="17545">MQIKLCEQVFNPWQEIEQYQASLTHLAGKYGATGVFVGSMRDFNQGDDVTSMYLEHYPGMTEKQLQQIVEQAQLQWSLLDSLVIHRIGEVNPPDVLVLVAVWSAHRGDAFDASRYIMEQLKSRAPFWKKETLVSGQHRWVEKNTTGYQQESR</sequence>
<dbReference type="CDD" id="cd00756">
    <property type="entry name" value="MoaE"/>
    <property type="match status" value="1"/>
</dbReference>
<dbReference type="EC" id="2.8.1.12" evidence="3"/>
<dbReference type="AlphaFoldDB" id="A0A177NIF7"/>
<evidence type="ECO:0000256" key="5">
    <source>
        <dbReference type="ARBA" id="ARBA00023150"/>
    </source>
</evidence>
<dbReference type="Proteomes" id="UP000078476">
    <property type="component" value="Unassembled WGS sequence"/>
</dbReference>
<dbReference type="InterPro" id="IPR003448">
    <property type="entry name" value="Mopterin_biosynth_MoaE"/>
</dbReference>
<dbReference type="UniPathway" id="UPA00344"/>
<comment type="similarity">
    <text evidence="2">Belongs to the MoaE family.</text>
</comment>
<dbReference type="SUPFAM" id="SSF54690">
    <property type="entry name" value="Molybdopterin synthase subunit MoaE"/>
    <property type="match status" value="1"/>
</dbReference>
<evidence type="ECO:0000313" key="12">
    <source>
        <dbReference type="EMBL" id="OAI17906.1"/>
    </source>
</evidence>
<dbReference type="GO" id="GO:0030366">
    <property type="term" value="F:molybdopterin synthase activity"/>
    <property type="evidence" value="ECO:0007669"/>
    <property type="project" value="UniProtKB-EC"/>
</dbReference>
<dbReference type="EMBL" id="LUUI01000084">
    <property type="protein sequence ID" value="OAI17906.1"/>
    <property type="molecule type" value="Genomic_DNA"/>
</dbReference>
<dbReference type="OrthoDB" id="9803224at2"/>
<comment type="catalytic activity">
    <reaction evidence="11">
        <text>2 [molybdopterin-synthase sulfur-carrier protein]-C-terminal-Gly-aminoethanethioate + cyclic pyranopterin phosphate + H2O = molybdopterin + 2 [molybdopterin-synthase sulfur-carrier protein]-C-terminal Gly-Gly + 2 H(+)</text>
        <dbReference type="Rhea" id="RHEA:26333"/>
        <dbReference type="Rhea" id="RHEA-COMP:12202"/>
        <dbReference type="Rhea" id="RHEA-COMP:19907"/>
        <dbReference type="ChEBI" id="CHEBI:15377"/>
        <dbReference type="ChEBI" id="CHEBI:15378"/>
        <dbReference type="ChEBI" id="CHEBI:58698"/>
        <dbReference type="ChEBI" id="CHEBI:59648"/>
        <dbReference type="ChEBI" id="CHEBI:90778"/>
        <dbReference type="ChEBI" id="CHEBI:232372"/>
        <dbReference type="EC" id="2.8.1.12"/>
    </reaction>
</comment>
<comment type="pathway">
    <text evidence="1">Cofactor biosynthesis; molybdopterin biosynthesis.</text>
</comment>
<evidence type="ECO:0000256" key="10">
    <source>
        <dbReference type="ARBA" id="ARBA00032474"/>
    </source>
</evidence>
<organism evidence="12 13">
    <name type="scientific">Methylomonas lenta</name>
    <dbReference type="NCBI Taxonomy" id="980561"/>
    <lineage>
        <taxon>Bacteria</taxon>
        <taxon>Pseudomonadati</taxon>
        <taxon>Pseudomonadota</taxon>
        <taxon>Gammaproteobacteria</taxon>
        <taxon>Methylococcales</taxon>
        <taxon>Methylococcaceae</taxon>
        <taxon>Methylomonas</taxon>
    </lineage>
</organism>
<gene>
    <name evidence="12" type="ORF">A1359_05530</name>
</gene>
<evidence type="ECO:0000256" key="6">
    <source>
        <dbReference type="ARBA" id="ARBA00026066"/>
    </source>
</evidence>